<dbReference type="InterPro" id="IPR048254">
    <property type="entry name" value="CDP_ALCOHOL_P_TRANSF_CS"/>
</dbReference>
<keyword evidence="2" id="KW-0812">Transmembrane</keyword>
<organism evidence="3">
    <name type="scientific">freshwater metagenome</name>
    <dbReference type="NCBI Taxonomy" id="449393"/>
    <lineage>
        <taxon>unclassified sequences</taxon>
        <taxon>metagenomes</taxon>
        <taxon>ecological metagenomes</taxon>
    </lineage>
</organism>
<feature type="transmembrane region" description="Helical" evidence="2">
    <location>
        <begin position="28"/>
        <end position="49"/>
    </location>
</feature>
<evidence type="ECO:0000256" key="2">
    <source>
        <dbReference type="SAM" id="Phobius"/>
    </source>
</evidence>
<reference evidence="3" key="1">
    <citation type="submission" date="2020-05" db="EMBL/GenBank/DDBJ databases">
        <authorList>
            <person name="Chiriac C."/>
            <person name="Salcher M."/>
            <person name="Ghai R."/>
            <person name="Kavagutti S V."/>
        </authorList>
    </citation>
    <scope>NUCLEOTIDE SEQUENCE</scope>
</reference>
<evidence type="ECO:0000256" key="1">
    <source>
        <dbReference type="ARBA" id="ARBA00022679"/>
    </source>
</evidence>
<dbReference type="EMBL" id="CAEZSR010000093">
    <property type="protein sequence ID" value="CAB4570528.1"/>
    <property type="molecule type" value="Genomic_DNA"/>
</dbReference>
<feature type="transmembrane region" description="Helical" evidence="2">
    <location>
        <begin position="179"/>
        <end position="199"/>
    </location>
</feature>
<proteinExistence type="predicted"/>
<dbReference type="Gene3D" id="1.20.120.1760">
    <property type="match status" value="1"/>
</dbReference>
<keyword evidence="2" id="KW-1133">Transmembrane helix</keyword>
<feature type="transmembrane region" description="Helical" evidence="2">
    <location>
        <begin position="154"/>
        <end position="173"/>
    </location>
</feature>
<protein>
    <submittedName>
        <fullName evidence="3">Unannotated protein</fullName>
    </submittedName>
</protein>
<dbReference type="GO" id="GO:0008654">
    <property type="term" value="P:phospholipid biosynthetic process"/>
    <property type="evidence" value="ECO:0007669"/>
    <property type="project" value="InterPro"/>
</dbReference>
<dbReference type="GO" id="GO:0016020">
    <property type="term" value="C:membrane"/>
    <property type="evidence" value="ECO:0007669"/>
    <property type="project" value="InterPro"/>
</dbReference>
<dbReference type="InterPro" id="IPR000462">
    <property type="entry name" value="CDP-OH_P_trans"/>
</dbReference>
<keyword evidence="2" id="KW-0472">Membrane</keyword>
<evidence type="ECO:0000313" key="3">
    <source>
        <dbReference type="EMBL" id="CAB4570528.1"/>
    </source>
</evidence>
<gene>
    <name evidence="3" type="ORF">UFOPK1493_02359</name>
</gene>
<dbReference type="PROSITE" id="PS00379">
    <property type="entry name" value="CDP_ALCOHOL_P_TRANSF"/>
    <property type="match status" value="1"/>
</dbReference>
<keyword evidence="1" id="KW-0808">Transferase</keyword>
<dbReference type="InterPro" id="IPR043130">
    <property type="entry name" value="CDP-OH_PTrfase_TM_dom"/>
</dbReference>
<accession>A0A6J6EAX8</accession>
<sequence length="203" mass="21318">MIDRRLRLAKDLVVEPVAARIVGRVPPMALTVLAFLAGVGGGVAAGFGFRWSAVALWLAGRVFDGLDGAVARRSGRQSDLGGYLDMLGDTIGYAAVPIGIAVSQDDTTVWVACAVLLAAFYVNTMSWTFLAAIAEKRGSGAAERGERTTIHMPAGLIEGAETIVLFTLMLAVPGRATELFVAMSALVGVTIGQRVVWAVRNLS</sequence>
<feature type="transmembrane region" description="Helical" evidence="2">
    <location>
        <begin position="109"/>
        <end position="133"/>
    </location>
</feature>
<dbReference type="GO" id="GO:0016780">
    <property type="term" value="F:phosphotransferase activity, for other substituted phosphate groups"/>
    <property type="evidence" value="ECO:0007669"/>
    <property type="project" value="InterPro"/>
</dbReference>
<dbReference type="Pfam" id="PF01066">
    <property type="entry name" value="CDP-OH_P_transf"/>
    <property type="match status" value="1"/>
</dbReference>
<dbReference type="AlphaFoldDB" id="A0A6J6EAX8"/>
<name>A0A6J6EAX8_9ZZZZ</name>